<reference evidence="1 2" key="1">
    <citation type="journal article" date="2019" name="Commun. Biol.">
        <title>The bagworm genome reveals a unique fibroin gene that provides high tensile strength.</title>
        <authorList>
            <person name="Kono N."/>
            <person name="Nakamura H."/>
            <person name="Ohtoshi R."/>
            <person name="Tomita M."/>
            <person name="Numata K."/>
            <person name="Arakawa K."/>
        </authorList>
    </citation>
    <scope>NUCLEOTIDE SEQUENCE [LARGE SCALE GENOMIC DNA]</scope>
</reference>
<dbReference type="Proteomes" id="UP000299102">
    <property type="component" value="Unassembled WGS sequence"/>
</dbReference>
<accession>A0A4C1YFL0</accession>
<dbReference type="AlphaFoldDB" id="A0A4C1YFL0"/>
<comment type="caution">
    <text evidence="1">The sequence shown here is derived from an EMBL/GenBank/DDBJ whole genome shotgun (WGS) entry which is preliminary data.</text>
</comment>
<gene>
    <name evidence="1" type="ORF">EVAR_59806_1</name>
</gene>
<evidence type="ECO:0000313" key="2">
    <source>
        <dbReference type="Proteomes" id="UP000299102"/>
    </source>
</evidence>
<sequence length="82" mass="10218">MRLLIIELLRSSHPHREGYDRWRLEQRHVRGSPPELSHPRFIRRQSLIDRRPAASHYRPRRRKKRNPTRYFVRTVLFIRIIL</sequence>
<proteinExistence type="predicted"/>
<keyword evidence="2" id="KW-1185">Reference proteome</keyword>
<dbReference type="EMBL" id="BGZK01001179">
    <property type="protein sequence ID" value="GBP73592.1"/>
    <property type="molecule type" value="Genomic_DNA"/>
</dbReference>
<name>A0A4C1YFL0_EUMVA</name>
<organism evidence="1 2">
    <name type="scientific">Eumeta variegata</name>
    <name type="common">Bagworm moth</name>
    <name type="synonym">Eumeta japonica</name>
    <dbReference type="NCBI Taxonomy" id="151549"/>
    <lineage>
        <taxon>Eukaryota</taxon>
        <taxon>Metazoa</taxon>
        <taxon>Ecdysozoa</taxon>
        <taxon>Arthropoda</taxon>
        <taxon>Hexapoda</taxon>
        <taxon>Insecta</taxon>
        <taxon>Pterygota</taxon>
        <taxon>Neoptera</taxon>
        <taxon>Endopterygota</taxon>
        <taxon>Lepidoptera</taxon>
        <taxon>Glossata</taxon>
        <taxon>Ditrysia</taxon>
        <taxon>Tineoidea</taxon>
        <taxon>Psychidae</taxon>
        <taxon>Oiketicinae</taxon>
        <taxon>Eumeta</taxon>
    </lineage>
</organism>
<evidence type="ECO:0000313" key="1">
    <source>
        <dbReference type="EMBL" id="GBP73592.1"/>
    </source>
</evidence>
<protein>
    <submittedName>
        <fullName evidence="1">Uncharacterized protein</fullName>
    </submittedName>
</protein>